<evidence type="ECO:0000256" key="2">
    <source>
        <dbReference type="ARBA" id="ARBA00022603"/>
    </source>
</evidence>
<dbReference type="OrthoDB" id="406152at2759"/>
<dbReference type="KEGG" id="slb:AWJ20_4121"/>
<gene>
    <name evidence="5" type="primary">MTQ2</name>
    <name evidence="5" type="ORF">AWJ20_4121</name>
</gene>
<dbReference type="EMBL" id="CP014500">
    <property type="protein sequence ID" value="ANB11317.1"/>
    <property type="molecule type" value="Genomic_DNA"/>
</dbReference>
<dbReference type="InterPro" id="IPR029063">
    <property type="entry name" value="SAM-dependent_MTases_sf"/>
</dbReference>
<proteinExistence type="inferred from homology"/>
<evidence type="ECO:0000313" key="6">
    <source>
        <dbReference type="Proteomes" id="UP000189580"/>
    </source>
</evidence>
<dbReference type="Gene3D" id="3.40.50.150">
    <property type="entry name" value="Vaccinia Virus protein VP39"/>
    <property type="match status" value="1"/>
</dbReference>
<evidence type="ECO:0000256" key="3">
    <source>
        <dbReference type="ARBA" id="ARBA00022679"/>
    </source>
</evidence>
<keyword evidence="4" id="KW-0949">S-adenosyl-L-methionine</keyword>
<dbReference type="InterPro" id="IPR002052">
    <property type="entry name" value="DNA_methylase_N6_adenine_CS"/>
</dbReference>
<dbReference type="GeneID" id="30036219"/>
<keyword evidence="2" id="KW-0489">Methyltransferase</keyword>
<dbReference type="GO" id="GO:0003676">
    <property type="term" value="F:nucleic acid binding"/>
    <property type="evidence" value="ECO:0007669"/>
    <property type="project" value="InterPro"/>
</dbReference>
<dbReference type="GO" id="GO:0008757">
    <property type="term" value="F:S-adenosylmethionine-dependent methyltransferase activity"/>
    <property type="evidence" value="ECO:0007669"/>
    <property type="project" value="TreeGrafter"/>
</dbReference>
<sequence>MLPTPTTDSVDYDLVYEPAEDSFLLLDLLEEQKEFLDTHFQTTQNGDKPHVVAGEVPLVLEIGTGSGIVTTFMHKNIIKQGLFLTTDLNLHACQASLTTSRENGGTPYLDTIRASLSSALRRRLVDVLIFNPPYVPNEQVPSRPDDDNSSSWLDLALEGGEDGMEVTNVLLDGLDSVLSDRGIAYILFCKRNNPEKVAESMAQRGWKTFCVGERRAGWEVLSVWRFMK</sequence>
<evidence type="ECO:0000256" key="4">
    <source>
        <dbReference type="ARBA" id="ARBA00022691"/>
    </source>
</evidence>
<organism evidence="5 6">
    <name type="scientific">Sugiyamaella lignohabitans</name>
    <dbReference type="NCBI Taxonomy" id="796027"/>
    <lineage>
        <taxon>Eukaryota</taxon>
        <taxon>Fungi</taxon>
        <taxon>Dikarya</taxon>
        <taxon>Ascomycota</taxon>
        <taxon>Saccharomycotina</taxon>
        <taxon>Dipodascomycetes</taxon>
        <taxon>Dipodascales</taxon>
        <taxon>Trichomonascaceae</taxon>
        <taxon>Sugiyamaella</taxon>
    </lineage>
</organism>
<dbReference type="InterPro" id="IPR052190">
    <property type="entry name" value="Euk-Arch_PrmC-MTase"/>
</dbReference>
<dbReference type="PROSITE" id="PS00092">
    <property type="entry name" value="N6_MTASE"/>
    <property type="match status" value="1"/>
</dbReference>
<dbReference type="Proteomes" id="UP000189580">
    <property type="component" value="Chromosome c"/>
</dbReference>
<reference evidence="5 6" key="1">
    <citation type="submission" date="2016-02" db="EMBL/GenBank/DDBJ databases">
        <title>Complete genome sequence and transcriptome regulation of the pentose utilising yeast Sugiyamaella lignohabitans.</title>
        <authorList>
            <person name="Bellasio M."/>
            <person name="Peymann A."/>
            <person name="Valli M."/>
            <person name="Sipitzky M."/>
            <person name="Graf A."/>
            <person name="Sauer M."/>
            <person name="Marx H."/>
            <person name="Mattanovich D."/>
        </authorList>
    </citation>
    <scope>NUCLEOTIDE SEQUENCE [LARGE SCALE GENOMIC DNA]</scope>
    <source>
        <strain evidence="5 6">CBS 10342</strain>
    </source>
</reference>
<dbReference type="GO" id="GO:0035657">
    <property type="term" value="C:eRF1 methyltransferase complex"/>
    <property type="evidence" value="ECO:0007669"/>
    <property type="project" value="TreeGrafter"/>
</dbReference>
<dbReference type="SUPFAM" id="SSF53335">
    <property type="entry name" value="S-adenosyl-L-methionine-dependent methyltransferases"/>
    <property type="match status" value="1"/>
</dbReference>
<keyword evidence="3" id="KW-0808">Transferase</keyword>
<dbReference type="PANTHER" id="PTHR45875:SF1">
    <property type="entry name" value="METHYLTRANSFERASE N6AMT1"/>
    <property type="match status" value="1"/>
</dbReference>
<evidence type="ECO:0000313" key="5">
    <source>
        <dbReference type="EMBL" id="ANB11317.1"/>
    </source>
</evidence>
<dbReference type="PANTHER" id="PTHR45875">
    <property type="entry name" value="METHYLTRANSFERASE N6AMT1"/>
    <property type="match status" value="1"/>
</dbReference>
<evidence type="ECO:0000256" key="1">
    <source>
        <dbReference type="ARBA" id="ARBA00006149"/>
    </source>
</evidence>
<name>A0A161HH45_9ASCO</name>
<comment type="similarity">
    <text evidence="1">Belongs to the eukaryotic/archaeal PrmC-related family.</text>
</comment>
<accession>A0A161HH45</accession>
<dbReference type="GO" id="GO:0008276">
    <property type="term" value="F:protein methyltransferase activity"/>
    <property type="evidence" value="ECO:0007669"/>
    <property type="project" value="TreeGrafter"/>
</dbReference>
<dbReference type="AlphaFoldDB" id="A0A161HH45"/>
<dbReference type="RefSeq" id="XP_018733794.1">
    <property type="nucleotide sequence ID" value="XM_018881179.1"/>
</dbReference>
<dbReference type="GO" id="GO:0032259">
    <property type="term" value="P:methylation"/>
    <property type="evidence" value="ECO:0007669"/>
    <property type="project" value="UniProtKB-KW"/>
</dbReference>
<keyword evidence="6" id="KW-1185">Reference proteome</keyword>
<protein>
    <submittedName>
        <fullName evidence="5">Mtq2p</fullName>
    </submittedName>
</protein>